<gene>
    <name evidence="5" type="ORF">SmJEL517_g00376</name>
</gene>
<dbReference type="RefSeq" id="XP_031027864.1">
    <property type="nucleotide sequence ID" value="XM_031166306.1"/>
</dbReference>
<evidence type="ECO:0000313" key="6">
    <source>
        <dbReference type="Proteomes" id="UP000319731"/>
    </source>
</evidence>
<name>A0A507CG36_9FUNG</name>
<keyword evidence="6" id="KW-1185">Reference proteome</keyword>
<dbReference type="STRING" id="1806994.A0A507CG36"/>
<dbReference type="GeneID" id="42001603"/>
<dbReference type="SMART" id="SM00368">
    <property type="entry name" value="LRR_RI"/>
    <property type="match status" value="8"/>
</dbReference>
<dbReference type="GO" id="GO:0048471">
    <property type="term" value="C:perinuclear region of cytoplasm"/>
    <property type="evidence" value="ECO:0007669"/>
    <property type="project" value="TreeGrafter"/>
</dbReference>
<feature type="region of interest" description="Disordered" evidence="4">
    <location>
        <begin position="352"/>
        <end position="404"/>
    </location>
</feature>
<keyword evidence="1" id="KW-0343">GTPase activation</keyword>
<dbReference type="Pfam" id="PF13516">
    <property type="entry name" value="LRR_6"/>
    <property type="match status" value="3"/>
</dbReference>
<evidence type="ECO:0000256" key="3">
    <source>
        <dbReference type="ARBA" id="ARBA00022737"/>
    </source>
</evidence>
<dbReference type="Proteomes" id="UP000319731">
    <property type="component" value="Unassembled WGS sequence"/>
</dbReference>
<evidence type="ECO:0008006" key="7">
    <source>
        <dbReference type="Google" id="ProtNLM"/>
    </source>
</evidence>
<dbReference type="GO" id="GO:0005634">
    <property type="term" value="C:nucleus"/>
    <property type="evidence" value="ECO:0007669"/>
    <property type="project" value="TreeGrafter"/>
</dbReference>
<dbReference type="SUPFAM" id="SSF52047">
    <property type="entry name" value="RNI-like"/>
    <property type="match status" value="1"/>
</dbReference>
<dbReference type="EMBL" id="QEAO01000001">
    <property type="protein sequence ID" value="TPX38149.1"/>
    <property type="molecule type" value="Genomic_DNA"/>
</dbReference>
<reference evidence="5 6" key="1">
    <citation type="journal article" date="2019" name="Sci. Rep.">
        <title>Comparative genomics of chytrid fungi reveal insights into the obligate biotrophic and pathogenic lifestyle of Synchytrium endobioticum.</title>
        <authorList>
            <person name="van de Vossenberg B.T.L.H."/>
            <person name="Warris S."/>
            <person name="Nguyen H.D.T."/>
            <person name="van Gent-Pelzer M.P.E."/>
            <person name="Joly D.L."/>
            <person name="van de Geest H.C."/>
            <person name="Bonants P.J.M."/>
            <person name="Smith D.S."/>
            <person name="Levesque C.A."/>
            <person name="van der Lee T.A.J."/>
        </authorList>
    </citation>
    <scope>NUCLEOTIDE SEQUENCE [LARGE SCALE GENOMIC DNA]</scope>
    <source>
        <strain evidence="5 6">JEL517</strain>
    </source>
</reference>
<evidence type="ECO:0000256" key="2">
    <source>
        <dbReference type="ARBA" id="ARBA00022614"/>
    </source>
</evidence>
<sequence>MLATETPSIGTSPIKASSKMPTSTVYTIGARGLKLNTAEDAQELIAEMNQIQNLSEVVFSGNTVGVEAGRAFAAALKDKILIQKVNLSDMFTGRLREEIPLVLDAFAEALEDKEHLVEVDMSDNAFGPAGAKPLMRLLSNNRHIQVLRFNNNGLGIEGGRLIASALLEAQETNVKEGKTSSLRVFIAGRNRLESKGAEHLSKVFAAHASLTEIRMPQNSIRPEGIEILASALAHCTQLETLDLQDNTFTDTGSMALAKALPVFTNNLRHLNIGDCLLGIKGSAAIIKALTPGHELLERVNLAFGEIDTAGAALIPDMITNKKSLAMLELNGNAFDAESSVVQHIKDILRSHDHPDALDELDDMDYEEDEEEDKEEEEEEKEPEADQDDEVDALANKLSGKLEIE</sequence>
<dbReference type="CDD" id="cd00116">
    <property type="entry name" value="LRR_RI"/>
    <property type="match status" value="1"/>
</dbReference>
<dbReference type="InterPro" id="IPR027038">
    <property type="entry name" value="RanGap"/>
</dbReference>
<keyword evidence="2" id="KW-0433">Leucine-rich repeat</keyword>
<organism evidence="5 6">
    <name type="scientific">Synchytrium microbalum</name>
    <dbReference type="NCBI Taxonomy" id="1806994"/>
    <lineage>
        <taxon>Eukaryota</taxon>
        <taxon>Fungi</taxon>
        <taxon>Fungi incertae sedis</taxon>
        <taxon>Chytridiomycota</taxon>
        <taxon>Chytridiomycota incertae sedis</taxon>
        <taxon>Chytridiomycetes</taxon>
        <taxon>Synchytriales</taxon>
        <taxon>Synchytriaceae</taxon>
        <taxon>Synchytrium</taxon>
    </lineage>
</organism>
<dbReference type="InterPro" id="IPR001611">
    <property type="entry name" value="Leu-rich_rpt"/>
</dbReference>
<dbReference type="OrthoDB" id="184583at2759"/>
<accession>A0A507CG36</accession>
<evidence type="ECO:0000313" key="5">
    <source>
        <dbReference type="EMBL" id="TPX38149.1"/>
    </source>
</evidence>
<dbReference type="GO" id="GO:0006913">
    <property type="term" value="P:nucleocytoplasmic transport"/>
    <property type="evidence" value="ECO:0007669"/>
    <property type="project" value="TreeGrafter"/>
</dbReference>
<evidence type="ECO:0000256" key="1">
    <source>
        <dbReference type="ARBA" id="ARBA00022468"/>
    </source>
</evidence>
<evidence type="ECO:0000256" key="4">
    <source>
        <dbReference type="SAM" id="MobiDB-lite"/>
    </source>
</evidence>
<dbReference type="PANTHER" id="PTHR24113">
    <property type="entry name" value="RAN GTPASE-ACTIVATING PROTEIN 1"/>
    <property type="match status" value="1"/>
</dbReference>
<dbReference type="GO" id="GO:0031267">
    <property type="term" value="F:small GTPase binding"/>
    <property type="evidence" value="ECO:0007669"/>
    <property type="project" value="TreeGrafter"/>
</dbReference>
<dbReference type="InterPro" id="IPR032675">
    <property type="entry name" value="LRR_dom_sf"/>
</dbReference>
<comment type="caution">
    <text evidence="5">The sequence shown here is derived from an EMBL/GenBank/DDBJ whole genome shotgun (WGS) entry which is preliminary data.</text>
</comment>
<dbReference type="PANTHER" id="PTHR24113:SF12">
    <property type="entry name" value="RAN GTPASE-ACTIVATING PROTEIN 1"/>
    <property type="match status" value="1"/>
</dbReference>
<keyword evidence="3" id="KW-0677">Repeat</keyword>
<dbReference type="GO" id="GO:0005096">
    <property type="term" value="F:GTPase activator activity"/>
    <property type="evidence" value="ECO:0007669"/>
    <property type="project" value="UniProtKB-KW"/>
</dbReference>
<dbReference type="AlphaFoldDB" id="A0A507CG36"/>
<dbReference type="Gene3D" id="3.80.10.10">
    <property type="entry name" value="Ribonuclease Inhibitor"/>
    <property type="match status" value="1"/>
</dbReference>
<dbReference type="GO" id="GO:0005829">
    <property type="term" value="C:cytosol"/>
    <property type="evidence" value="ECO:0007669"/>
    <property type="project" value="TreeGrafter"/>
</dbReference>
<feature type="compositionally biased region" description="Acidic residues" evidence="4">
    <location>
        <begin position="357"/>
        <end position="391"/>
    </location>
</feature>
<protein>
    <recommendedName>
        <fullName evidence="7">Ran-GTPase activating protein 1 C-terminal domain-containing protein</fullName>
    </recommendedName>
</protein>
<proteinExistence type="predicted"/>